<feature type="transmembrane region" description="Helical" evidence="9">
    <location>
        <begin position="326"/>
        <end position="346"/>
    </location>
</feature>
<feature type="transmembrane region" description="Helical" evidence="9">
    <location>
        <begin position="245"/>
        <end position="276"/>
    </location>
</feature>
<protein>
    <submittedName>
        <fullName evidence="11">Dolichyl-phosphate-mannose-protein mannosyltransferase</fullName>
    </submittedName>
</protein>
<dbReference type="PANTHER" id="PTHR33908:SF11">
    <property type="entry name" value="MEMBRANE PROTEIN"/>
    <property type="match status" value="1"/>
</dbReference>
<keyword evidence="6 9" id="KW-1133">Transmembrane helix</keyword>
<dbReference type="Proteomes" id="UP000253426">
    <property type="component" value="Unassembled WGS sequence"/>
</dbReference>
<evidence type="ECO:0000256" key="6">
    <source>
        <dbReference type="ARBA" id="ARBA00022989"/>
    </source>
</evidence>
<keyword evidence="7 9" id="KW-0472">Membrane</keyword>
<feature type="domain" description="Glycosyltransferase RgtA/B/C/D-like" evidence="10">
    <location>
        <begin position="236"/>
        <end position="379"/>
    </location>
</feature>
<evidence type="ECO:0000256" key="3">
    <source>
        <dbReference type="ARBA" id="ARBA00022676"/>
    </source>
</evidence>
<evidence type="ECO:0000256" key="5">
    <source>
        <dbReference type="ARBA" id="ARBA00022692"/>
    </source>
</evidence>
<keyword evidence="3 11" id="KW-0328">Glycosyltransferase</keyword>
<feature type="transmembrane region" description="Helical" evidence="9">
    <location>
        <begin position="69"/>
        <end position="89"/>
    </location>
</feature>
<dbReference type="AlphaFoldDB" id="A0A366HDJ0"/>
<keyword evidence="5 9" id="KW-0812">Transmembrane</keyword>
<feature type="transmembrane region" description="Helical" evidence="9">
    <location>
        <begin position="466"/>
        <end position="484"/>
    </location>
</feature>
<accession>A0A366HDJ0</accession>
<dbReference type="EMBL" id="QNRR01000008">
    <property type="protein sequence ID" value="RBP40521.1"/>
    <property type="molecule type" value="Genomic_DNA"/>
</dbReference>
<dbReference type="GO" id="GO:0005886">
    <property type="term" value="C:plasma membrane"/>
    <property type="evidence" value="ECO:0007669"/>
    <property type="project" value="UniProtKB-SubCell"/>
</dbReference>
<evidence type="ECO:0000313" key="11">
    <source>
        <dbReference type="EMBL" id="RBP40521.1"/>
    </source>
</evidence>
<feature type="transmembrane region" description="Helical" evidence="9">
    <location>
        <begin position="490"/>
        <end position="508"/>
    </location>
</feature>
<reference evidence="11 12" key="1">
    <citation type="submission" date="2018-06" db="EMBL/GenBank/DDBJ databases">
        <title>Genomic Encyclopedia of Type Strains, Phase IV (KMG-IV): sequencing the most valuable type-strain genomes for metagenomic binning, comparative biology and taxonomic classification.</title>
        <authorList>
            <person name="Goeker M."/>
        </authorList>
    </citation>
    <scope>NUCLEOTIDE SEQUENCE [LARGE SCALE GENOMIC DNA]</scope>
    <source>
        <strain evidence="11 12">DSM 25532</strain>
    </source>
</reference>
<feature type="transmembrane region" description="Helical" evidence="9">
    <location>
        <begin position="436"/>
        <end position="459"/>
    </location>
</feature>
<evidence type="ECO:0000256" key="4">
    <source>
        <dbReference type="ARBA" id="ARBA00022679"/>
    </source>
</evidence>
<proteinExistence type="predicted"/>
<dbReference type="GO" id="GO:0009103">
    <property type="term" value="P:lipopolysaccharide biosynthetic process"/>
    <property type="evidence" value="ECO:0007669"/>
    <property type="project" value="UniProtKB-ARBA"/>
</dbReference>
<name>A0A366HDJ0_9BACT</name>
<organism evidence="11 12">
    <name type="scientific">Roseimicrobium gellanilyticum</name>
    <dbReference type="NCBI Taxonomy" id="748857"/>
    <lineage>
        <taxon>Bacteria</taxon>
        <taxon>Pseudomonadati</taxon>
        <taxon>Verrucomicrobiota</taxon>
        <taxon>Verrucomicrobiia</taxon>
        <taxon>Verrucomicrobiales</taxon>
        <taxon>Verrucomicrobiaceae</taxon>
        <taxon>Roseimicrobium</taxon>
    </lineage>
</organism>
<feature type="transmembrane region" description="Helical" evidence="9">
    <location>
        <begin position="358"/>
        <end position="377"/>
    </location>
</feature>
<keyword evidence="12" id="KW-1185">Reference proteome</keyword>
<evidence type="ECO:0000256" key="8">
    <source>
        <dbReference type="SAM" id="MobiDB-lite"/>
    </source>
</evidence>
<dbReference type="GO" id="GO:0016763">
    <property type="term" value="F:pentosyltransferase activity"/>
    <property type="evidence" value="ECO:0007669"/>
    <property type="project" value="TreeGrafter"/>
</dbReference>
<dbReference type="RefSeq" id="WP_170157286.1">
    <property type="nucleotide sequence ID" value="NZ_QNRR01000008.1"/>
</dbReference>
<evidence type="ECO:0000259" key="10">
    <source>
        <dbReference type="Pfam" id="PF13231"/>
    </source>
</evidence>
<feature type="transmembrane region" description="Helical" evidence="9">
    <location>
        <begin position="21"/>
        <end position="44"/>
    </location>
</feature>
<dbReference type="InterPro" id="IPR050297">
    <property type="entry name" value="LipidA_mod_glycosyltrf_83"/>
</dbReference>
<evidence type="ECO:0000256" key="9">
    <source>
        <dbReference type="SAM" id="Phobius"/>
    </source>
</evidence>
<feature type="transmembrane region" description="Helical" evidence="9">
    <location>
        <begin position="288"/>
        <end position="306"/>
    </location>
</feature>
<evidence type="ECO:0000256" key="7">
    <source>
        <dbReference type="ARBA" id="ARBA00023136"/>
    </source>
</evidence>
<keyword evidence="4 11" id="KW-0808">Transferase</keyword>
<evidence type="ECO:0000313" key="12">
    <source>
        <dbReference type="Proteomes" id="UP000253426"/>
    </source>
</evidence>
<dbReference type="InterPro" id="IPR038731">
    <property type="entry name" value="RgtA/B/C-like"/>
</dbReference>
<evidence type="ECO:0000256" key="1">
    <source>
        <dbReference type="ARBA" id="ARBA00004651"/>
    </source>
</evidence>
<sequence length="656" mass="73437">MTDSAPPPARASLWQRQRGRFGTSGLVLLGVMLALLLGCVIYAAEGEKPWGRSVQRRIAKQEKLKPQEYAIIGTWWAAVVNAGVLALLLGTAGKWMPHPSSAASASRSLSLAKTESETPAQPPSSSSSQAPPDFARGKLRLLTFILLGVALVLGAWERWPRLHHSLWNDEEYAVRRFSHGAWEQQKDGVWKFEPVTWVDTLFESRNGNNHVANSLSMRWSLDAWRAITGAPREAFTEYVTRLPSYVASILTLLMIFLLGKELGSPLAGLVGAWLLALHPWHIRYAAEARGYAMMMCFLCLSLYGLLVALRTGQLRWWLLFAVGEALYLLSFPGALMVAAMVNLLALIELVRRRGWEKIGTLIAMNLLGAVIVLQLMLPNIPQILIFLKEPQPSYVTDVWQWYRDLGSVMVSGWPYENFFPDAHRGTDWLHEQGEYFFSPGVAPFMFLLLGGAALIVACVQSAGTRIVIVAPVLAGALTCLMNVRPGTPMTVWYLIFLLIPAVLALPLLMEEAARLVQWRWASTVLMVWVVFRFGTAAAHSRDLVRNVDRQPVRQTIALIREQAPNAMTGTFGVSDRQSAIYDPRVRILYNVADLDGIIADSKRTGLPLYLYHCSDQQIPQRVKDLYMRVTKSGEFDRIAELPGSEELFSYRVYRMK</sequence>
<evidence type="ECO:0000256" key="2">
    <source>
        <dbReference type="ARBA" id="ARBA00022475"/>
    </source>
</evidence>
<gene>
    <name evidence="11" type="ORF">DES53_108228</name>
</gene>
<keyword evidence="2" id="KW-1003">Cell membrane</keyword>
<dbReference type="Pfam" id="PF13231">
    <property type="entry name" value="PMT_2"/>
    <property type="match status" value="1"/>
</dbReference>
<comment type="caution">
    <text evidence="11">The sequence shown here is derived from an EMBL/GenBank/DDBJ whole genome shotgun (WGS) entry which is preliminary data.</text>
</comment>
<dbReference type="PANTHER" id="PTHR33908">
    <property type="entry name" value="MANNOSYLTRANSFERASE YKCB-RELATED"/>
    <property type="match status" value="1"/>
</dbReference>
<comment type="subcellular location">
    <subcellularLocation>
        <location evidence="1">Cell membrane</location>
        <topology evidence="1">Multi-pass membrane protein</topology>
    </subcellularLocation>
</comment>
<feature type="transmembrane region" description="Helical" evidence="9">
    <location>
        <begin position="139"/>
        <end position="156"/>
    </location>
</feature>
<feature type="region of interest" description="Disordered" evidence="8">
    <location>
        <begin position="106"/>
        <end position="132"/>
    </location>
</feature>